<dbReference type="PRINTS" id="PR01270">
    <property type="entry name" value="HDASUPER"/>
</dbReference>
<evidence type="ECO:0000313" key="2">
    <source>
        <dbReference type="EMBL" id="SVE61236.1"/>
    </source>
</evidence>
<dbReference type="PANTHER" id="PTHR10625">
    <property type="entry name" value="HISTONE DEACETYLASE HDAC1-RELATED"/>
    <property type="match status" value="1"/>
</dbReference>
<dbReference type="PANTHER" id="PTHR10625:SF10">
    <property type="entry name" value="HISTONE DEACETYLASE HDAC1"/>
    <property type="match status" value="1"/>
</dbReference>
<dbReference type="SUPFAM" id="SSF52768">
    <property type="entry name" value="Arginase/deacetylase"/>
    <property type="match status" value="1"/>
</dbReference>
<dbReference type="Pfam" id="PF00850">
    <property type="entry name" value="Hist_deacetyl"/>
    <property type="match status" value="1"/>
</dbReference>
<reference evidence="2" key="1">
    <citation type="submission" date="2018-05" db="EMBL/GenBank/DDBJ databases">
        <authorList>
            <person name="Lanie J.A."/>
            <person name="Ng W.-L."/>
            <person name="Kazmierczak K.M."/>
            <person name="Andrzejewski T.M."/>
            <person name="Davidsen T.M."/>
            <person name="Wayne K.J."/>
            <person name="Tettelin H."/>
            <person name="Glass J.I."/>
            <person name="Rusch D."/>
            <person name="Podicherti R."/>
            <person name="Tsui H.-C.T."/>
            <person name="Winkler M.E."/>
        </authorList>
    </citation>
    <scope>NUCLEOTIDE SEQUENCE</scope>
</reference>
<dbReference type="InterPro" id="IPR023801">
    <property type="entry name" value="His_deacetylse_dom"/>
</dbReference>
<proteinExistence type="predicted"/>
<feature type="domain" description="Histone deacetylase" evidence="1">
    <location>
        <begin position="20"/>
        <end position="181"/>
    </location>
</feature>
<protein>
    <recommendedName>
        <fullName evidence="1">Histone deacetylase domain-containing protein</fullName>
    </recommendedName>
</protein>
<sequence>VKTGLITSDTYQNHNTGDGHPEKIDRVLVILENFKKINNKNLIWKKPSKVNNKILKTTHDSDYIDFVQNSFPKKGLSFLDGDTIISPGSKEATMDAVGSIITAIDGVQKKEFKNAFCAVRPPGHHSNQNKARGFCVYNNCAIGTNYLLEKYRYKKVAIVDFDVHHGNGTQDIFYDNEKVLY</sequence>
<evidence type="ECO:0000259" key="1">
    <source>
        <dbReference type="Pfam" id="PF00850"/>
    </source>
</evidence>
<feature type="non-terminal residue" evidence="2">
    <location>
        <position position="181"/>
    </location>
</feature>
<dbReference type="AlphaFoldDB" id="A0A383EWF6"/>
<dbReference type="InterPro" id="IPR000286">
    <property type="entry name" value="HDACs"/>
</dbReference>
<dbReference type="GO" id="GO:0004407">
    <property type="term" value="F:histone deacetylase activity"/>
    <property type="evidence" value="ECO:0007669"/>
    <property type="project" value="TreeGrafter"/>
</dbReference>
<dbReference type="GO" id="GO:0040029">
    <property type="term" value="P:epigenetic regulation of gene expression"/>
    <property type="evidence" value="ECO:0007669"/>
    <property type="project" value="TreeGrafter"/>
</dbReference>
<feature type="non-terminal residue" evidence="2">
    <location>
        <position position="1"/>
    </location>
</feature>
<gene>
    <name evidence="2" type="ORF">METZ01_LOCUS514090</name>
</gene>
<dbReference type="InterPro" id="IPR037138">
    <property type="entry name" value="His_deacetylse_dom_sf"/>
</dbReference>
<organism evidence="2">
    <name type="scientific">marine metagenome</name>
    <dbReference type="NCBI Taxonomy" id="408172"/>
    <lineage>
        <taxon>unclassified sequences</taxon>
        <taxon>metagenomes</taxon>
        <taxon>ecological metagenomes</taxon>
    </lineage>
</organism>
<name>A0A383EWF6_9ZZZZ</name>
<dbReference type="EMBL" id="UINC01229500">
    <property type="protein sequence ID" value="SVE61236.1"/>
    <property type="molecule type" value="Genomic_DNA"/>
</dbReference>
<dbReference type="Gene3D" id="3.40.800.20">
    <property type="entry name" value="Histone deacetylase domain"/>
    <property type="match status" value="1"/>
</dbReference>
<dbReference type="InterPro" id="IPR023696">
    <property type="entry name" value="Ureohydrolase_dom_sf"/>
</dbReference>
<accession>A0A383EWF6</accession>